<sequence length="184" mass="20657">MKIGILAAGLSKRMGNINKLLIDVGGKTILEHSVINALSYSNDITVITGYERERSEDILKNYPVKVIYNPQYENGQESSLRCLLSHTQSDIIVTLADVPFLQREDFIKAEINLKDVLAARPIFNGIAGHPVALKKELVELILSSDKRVRDVIKEHPHNFYSGRRESIIDIDDPASLNAIKEHLK</sequence>
<name>A0A7X2PAV3_9SPIO</name>
<dbReference type="SUPFAM" id="SSF53448">
    <property type="entry name" value="Nucleotide-diphospho-sugar transferases"/>
    <property type="match status" value="1"/>
</dbReference>
<evidence type="ECO:0000259" key="1">
    <source>
        <dbReference type="Pfam" id="PF12804"/>
    </source>
</evidence>
<comment type="caution">
    <text evidence="2">The sequence shown here is derived from an EMBL/GenBank/DDBJ whole genome shotgun (WGS) entry which is preliminary data.</text>
</comment>
<accession>A0A7X2PAV3</accession>
<feature type="domain" description="MobA-like NTP transferase" evidence="1">
    <location>
        <begin position="5"/>
        <end position="155"/>
    </location>
</feature>
<dbReference type="PANTHER" id="PTHR43777">
    <property type="entry name" value="MOLYBDENUM COFACTOR CYTIDYLYLTRANSFERASE"/>
    <property type="match status" value="1"/>
</dbReference>
<keyword evidence="2" id="KW-0808">Transferase</keyword>
<evidence type="ECO:0000313" key="2">
    <source>
        <dbReference type="EMBL" id="MSU05458.1"/>
    </source>
</evidence>
<dbReference type="GO" id="GO:0016779">
    <property type="term" value="F:nucleotidyltransferase activity"/>
    <property type="evidence" value="ECO:0007669"/>
    <property type="project" value="UniProtKB-ARBA"/>
</dbReference>
<dbReference type="CDD" id="cd04182">
    <property type="entry name" value="GT_2_like_f"/>
    <property type="match status" value="1"/>
</dbReference>
<dbReference type="AlphaFoldDB" id="A0A7X2PAV3"/>
<keyword evidence="3" id="KW-1185">Reference proteome</keyword>
<proteinExistence type="predicted"/>
<dbReference type="InterPro" id="IPR025877">
    <property type="entry name" value="MobA-like_NTP_Trfase"/>
</dbReference>
<dbReference type="PANTHER" id="PTHR43777:SF1">
    <property type="entry name" value="MOLYBDENUM COFACTOR CYTIDYLYLTRANSFERASE"/>
    <property type="match status" value="1"/>
</dbReference>
<dbReference type="Gene3D" id="3.90.550.10">
    <property type="entry name" value="Spore Coat Polysaccharide Biosynthesis Protein SpsA, Chain A"/>
    <property type="match status" value="1"/>
</dbReference>
<protein>
    <submittedName>
        <fullName evidence="2">Nucleotidyltransferase family protein</fullName>
    </submittedName>
</protein>
<evidence type="ECO:0000313" key="3">
    <source>
        <dbReference type="Proteomes" id="UP000460549"/>
    </source>
</evidence>
<gene>
    <name evidence="2" type="ORF">FYJ80_01490</name>
</gene>
<dbReference type="InterPro" id="IPR029044">
    <property type="entry name" value="Nucleotide-diphossugar_trans"/>
</dbReference>
<dbReference type="Pfam" id="PF12804">
    <property type="entry name" value="NTP_transf_3"/>
    <property type="match status" value="1"/>
</dbReference>
<dbReference type="RefSeq" id="WP_154424358.1">
    <property type="nucleotide sequence ID" value="NZ_VUNN01000002.1"/>
</dbReference>
<dbReference type="EMBL" id="VUNN01000002">
    <property type="protein sequence ID" value="MSU05458.1"/>
    <property type="molecule type" value="Genomic_DNA"/>
</dbReference>
<reference evidence="2 3" key="1">
    <citation type="submission" date="2019-08" db="EMBL/GenBank/DDBJ databases">
        <title>In-depth cultivation of the pig gut microbiome towards novel bacterial diversity and tailored functional studies.</title>
        <authorList>
            <person name="Wylensek D."/>
            <person name="Hitch T.C.A."/>
            <person name="Clavel T."/>
        </authorList>
    </citation>
    <scope>NUCLEOTIDE SEQUENCE [LARGE SCALE GENOMIC DNA]</scope>
    <source>
        <strain evidence="2 3">NM-380-WT-3C1</strain>
    </source>
</reference>
<dbReference type="Proteomes" id="UP000460549">
    <property type="component" value="Unassembled WGS sequence"/>
</dbReference>
<organism evidence="2 3">
    <name type="scientific">Bullifex porci</name>
    <dbReference type="NCBI Taxonomy" id="2606638"/>
    <lineage>
        <taxon>Bacteria</taxon>
        <taxon>Pseudomonadati</taxon>
        <taxon>Spirochaetota</taxon>
        <taxon>Spirochaetia</taxon>
        <taxon>Spirochaetales</taxon>
        <taxon>Spirochaetaceae</taxon>
        <taxon>Bullifex</taxon>
    </lineage>
</organism>